<dbReference type="AlphaFoldDB" id="B0SZQ1"/>
<accession>B0SZQ1</accession>
<dbReference type="EMBL" id="CP000927">
    <property type="protein sequence ID" value="ABZ70541.1"/>
    <property type="molecule type" value="Genomic_DNA"/>
</dbReference>
<dbReference type="eggNOG" id="COG1801">
    <property type="taxonomic scope" value="Bacteria"/>
</dbReference>
<dbReference type="PANTHER" id="PTHR30348">
    <property type="entry name" value="UNCHARACTERIZED PROTEIN YECE"/>
    <property type="match status" value="1"/>
</dbReference>
<dbReference type="KEGG" id="cak:Caul_1411"/>
<dbReference type="Pfam" id="PF01904">
    <property type="entry name" value="DUF72"/>
    <property type="match status" value="1"/>
</dbReference>
<evidence type="ECO:0000313" key="1">
    <source>
        <dbReference type="EMBL" id="ABZ70541.1"/>
    </source>
</evidence>
<organism evidence="1">
    <name type="scientific">Caulobacter sp. (strain K31)</name>
    <dbReference type="NCBI Taxonomy" id="366602"/>
    <lineage>
        <taxon>Bacteria</taxon>
        <taxon>Pseudomonadati</taxon>
        <taxon>Pseudomonadota</taxon>
        <taxon>Alphaproteobacteria</taxon>
        <taxon>Caulobacterales</taxon>
        <taxon>Caulobacteraceae</taxon>
        <taxon>Caulobacter</taxon>
    </lineage>
</organism>
<dbReference type="Gene3D" id="3.20.20.410">
    <property type="entry name" value="Protein of unknown function UPF0759"/>
    <property type="match status" value="1"/>
</dbReference>
<dbReference type="SUPFAM" id="SSF117396">
    <property type="entry name" value="TM1631-like"/>
    <property type="match status" value="1"/>
</dbReference>
<dbReference type="InterPro" id="IPR002763">
    <property type="entry name" value="DUF72"/>
</dbReference>
<evidence type="ECO:0008006" key="2">
    <source>
        <dbReference type="Google" id="ProtNLM"/>
    </source>
</evidence>
<dbReference type="STRING" id="366602.Caul_1411"/>
<sequence>MPHDIRIGTAGWSFPRTLEGFPAEGTGLERYAAAFDALEINSSFYRPHQRKIYKRWAASTPAGFRFAVKVPKTITHERRLVDGDEPMARFLDECGALGDKLGPLLIQLPPSLKFEPAVVERFLAEWRKATTAATVLEPRHPTWFDAPADAMLRTFQIARVAADPAIVPAAAEPGGWPGVTYRRLHGSPAMYKTSYDDGRLEPLAEQMTGETKAAQAWCIFDNTQFAAATTDALKLKALTSPQPAR</sequence>
<name>B0SZQ1_CAUSK</name>
<dbReference type="InterPro" id="IPR036520">
    <property type="entry name" value="UPF0759_sf"/>
</dbReference>
<protein>
    <recommendedName>
        <fullName evidence="2">DUF72 domain-containing protein</fullName>
    </recommendedName>
</protein>
<reference evidence="1" key="1">
    <citation type="submission" date="2008-01" db="EMBL/GenBank/DDBJ databases">
        <title>Complete sequence of chromosome of Caulobacter sp. K31.</title>
        <authorList>
            <consortium name="US DOE Joint Genome Institute"/>
            <person name="Copeland A."/>
            <person name="Lucas S."/>
            <person name="Lapidus A."/>
            <person name="Barry K."/>
            <person name="Glavina del Rio T."/>
            <person name="Dalin E."/>
            <person name="Tice H."/>
            <person name="Pitluck S."/>
            <person name="Bruce D."/>
            <person name="Goodwin L."/>
            <person name="Thompson L.S."/>
            <person name="Brettin T."/>
            <person name="Detter J.C."/>
            <person name="Han C."/>
            <person name="Schmutz J."/>
            <person name="Larimer F."/>
            <person name="Land M."/>
            <person name="Hauser L."/>
            <person name="Kyrpides N."/>
            <person name="Kim E."/>
            <person name="Stephens C."/>
            <person name="Richardson P."/>
        </authorList>
    </citation>
    <scope>NUCLEOTIDE SEQUENCE [LARGE SCALE GENOMIC DNA]</scope>
    <source>
        <strain evidence="1">K31</strain>
    </source>
</reference>
<dbReference type="HOGENOM" id="CLU_046519_3_1_5"/>
<dbReference type="OrthoDB" id="9780310at2"/>
<proteinExistence type="predicted"/>
<gene>
    <name evidence="1" type="ordered locus">Caul_1411</name>
</gene>
<dbReference type="PANTHER" id="PTHR30348:SF14">
    <property type="entry name" value="BLR8050 PROTEIN"/>
    <property type="match status" value="1"/>
</dbReference>